<evidence type="ECO:0000256" key="1">
    <source>
        <dbReference type="SAM" id="MobiDB-lite"/>
    </source>
</evidence>
<accession>A0ABW5VVI4</accession>
<evidence type="ECO:0000313" key="3">
    <source>
        <dbReference type="Proteomes" id="UP001597479"/>
    </source>
</evidence>
<reference evidence="3" key="1">
    <citation type="journal article" date="2019" name="Int. J. Syst. Evol. Microbiol.">
        <title>The Global Catalogue of Microorganisms (GCM) 10K type strain sequencing project: providing services to taxonomists for standard genome sequencing and annotation.</title>
        <authorList>
            <consortium name="The Broad Institute Genomics Platform"/>
            <consortium name="The Broad Institute Genome Sequencing Center for Infectious Disease"/>
            <person name="Wu L."/>
            <person name="Ma J."/>
        </authorList>
    </citation>
    <scope>NUCLEOTIDE SEQUENCE [LARGE SCALE GENOMIC DNA]</scope>
    <source>
        <strain evidence="3">CCM 7044</strain>
    </source>
</reference>
<comment type="caution">
    <text evidence="2">The sequence shown here is derived from an EMBL/GenBank/DDBJ whole genome shotgun (WGS) entry which is preliminary data.</text>
</comment>
<organism evidence="2 3">
    <name type="scientific">Promicromonospora vindobonensis</name>
    <dbReference type="NCBI Taxonomy" id="195748"/>
    <lineage>
        <taxon>Bacteria</taxon>
        <taxon>Bacillati</taxon>
        <taxon>Actinomycetota</taxon>
        <taxon>Actinomycetes</taxon>
        <taxon>Micrococcales</taxon>
        <taxon>Promicromonosporaceae</taxon>
        <taxon>Promicromonospora</taxon>
    </lineage>
</organism>
<protein>
    <recommendedName>
        <fullName evidence="4">Lsr2 protein</fullName>
    </recommendedName>
</protein>
<feature type="compositionally biased region" description="Low complexity" evidence="1">
    <location>
        <begin position="166"/>
        <end position="182"/>
    </location>
</feature>
<feature type="compositionally biased region" description="Basic and acidic residues" evidence="1">
    <location>
        <begin position="136"/>
        <end position="165"/>
    </location>
</feature>
<name>A0ABW5VVI4_9MICO</name>
<dbReference type="Proteomes" id="UP001597479">
    <property type="component" value="Unassembled WGS sequence"/>
</dbReference>
<dbReference type="EMBL" id="JBHUOG010000002">
    <property type="protein sequence ID" value="MFD2795669.1"/>
    <property type="molecule type" value="Genomic_DNA"/>
</dbReference>
<feature type="compositionally biased region" description="Low complexity" evidence="1">
    <location>
        <begin position="86"/>
        <end position="95"/>
    </location>
</feature>
<dbReference type="RefSeq" id="WP_377185967.1">
    <property type="nucleotide sequence ID" value="NZ_JBHUOG010000002.1"/>
</dbReference>
<evidence type="ECO:0000313" key="2">
    <source>
        <dbReference type="EMBL" id="MFD2795669.1"/>
    </source>
</evidence>
<keyword evidence="3" id="KW-1185">Reference proteome</keyword>
<gene>
    <name evidence="2" type="ORF">ACFS27_19065</name>
</gene>
<evidence type="ECO:0008006" key="4">
    <source>
        <dbReference type="Google" id="ProtNLM"/>
    </source>
</evidence>
<proteinExistence type="predicted"/>
<sequence length="182" mass="19560">MADDQDLDAGPTITTRFSNAYGKRPPVLYVKVDGEQIGYWDIGAKVAVPEDSQHPRAAEHLATIESAALAWHARQEKRREKKARAAARNEAAAAESIRTAKAPVSAPARTPIVPETLAPIPLSRPASPEPAVELSPADRGRDLSLNKAGDGARETARAKFREASRSTRSSTRARKSGSASMR</sequence>
<feature type="region of interest" description="Disordered" evidence="1">
    <location>
        <begin position="75"/>
        <end position="182"/>
    </location>
</feature>